<feature type="region of interest" description="Disordered" evidence="1">
    <location>
        <begin position="42"/>
        <end position="68"/>
    </location>
</feature>
<evidence type="ECO:0000256" key="1">
    <source>
        <dbReference type="SAM" id="MobiDB-lite"/>
    </source>
</evidence>
<gene>
    <name evidence="3" type="ORF">GCM10011378_32990</name>
</gene>
<keyword evidence="2" id="KW-0812">Transmembrane</keyword>
<keyword evidence="4" id="KW-1185">Reference proteome</keyword>
<name>A0ABQ1X0Q1_9BACT</name>
<reference evidence="4" key="1">
    <citation type="journal article" date="2019" name="Int. J. Syst. Evol. Microbiol.">
        <title>The Global Catalogue of Microorganisms (GCM) 10K type strain sequencing project: providing services to taxonomists for standard genome sequencing and annotation.</title>
        <authorList>
            <consortium name="The Broad Institute Genomics Platform"/>
            <consortium name="The Broad Institute Genome Sequencing Center for Infectious Disease"/>
            <person name="Wu L."/>
            <person name="Ma J."/>
        </authorList>
    </citation>
    <scope>NUCLEOTIDE SEQUENCE [LARGE SCALE GENOMIC DNA]</scope>
    <source>
        <strain evidence="4">CGMCC 1.12990</strain>
    </source>
</reference>
<comment type="caution">
    <text evidence="3">The sequence shown here is derived from an EMBL/GenBank/DDBJ whole genome shotgun (WGS) entry which is preliminary data.</text>
</comment>
<sequence>MHNFTFHQFPFGSMEKLQTLAWVLIGLAVFIWRMVQKARETTAREQRERRFSRPDPNGRPRPVAPGLPATSFEDLLRQMQNQNRPEAPKPVPATEETTPAGRTLPRETTVVARSLEETNRPARSLEQTAPARSLEAPSRELRRAATLPRAQPQQDYWQREQSRPEAPASLGERLRNPADLRAAFVLGEILQRKF</sequence>
<keyword evidence="2" id="KW-0472">Membrane</keyword>
<keyword evidence="2" id="KW-1133">Transmembrane helix</keyword>
<protein>
    <submittedName>
        <fullName evidence="3">Uncharacterized protein</fullName>
    </submittedName>
</protein>
<evidence type="ECO:0000313" key="4">
    <source>
        <dbReference type="Proteomes" id="UP000601361"/>
    </source>
</evidence>
<proteinExistence type="predicted"/>
<organism evidence="3 4">
    <name type="scientific">Hymenobacter glacieicola</name>
    <dbReference type="NCBI Taxonomy" id="1562124"/>
    <lineage>
        <taxon>Bacteria</taxon>
        <taxon>Pseudomonadati</taxon>
        <taxon>Bacteroidota</taxon>
        <taxon>Cytophagia</taxon>
        <taxon>Cytophagales</taxon>
        <taxon>Hymenobacteraceae</taxon>
        <taxon>Hymenobacter</taxon>
    </lineage>
</organism>
<dbReference type="EMBL" id="BMGS01000009">
    <property type="protein sequence ID" value="GGG54202.1"/>
    <property type="molecule type" value="Genomic_DNA"/>
</dbReference>
<dbReference type="Proteomes" id="UP000601361">
    <property type="component" value="Unassembled WGS sequence"/>
</dbReference>
<evidence type="ECO:0000313" key="3">
    <source>
        <dbReference type="EMBL" id="GGG54202.1"/>
    </source>
</evidence>
<feature type="region of interest" description="Disordered" evidence="1">
    <location>
        <begin position="82"/>
        <end position="174"/>
    </location>
</feature>
<feature type="compositionally biased region" description="Basic and acidic residues" evidence="1">
    <location>
        <begin position="42"/>
        <end position="58"/>
    </location>
</feature>
<accession>A0ABQ1X0Q1</accession>
<evidence type="ECO:0000256" key="2">
    <source>
        <dbReference type="SAM" id="Phobius"/>
    </source>
</evidence>
<feature type="transmembrane region" description="Helical" evidence="2">
    <location>
        <begin position="20"/>
        <end position="35"/>
    </location>
</feature>